<keyword evidence="3" id="KW-1185">Reference proteome</keyword>
<keyword evidence="1" id="KW-0175">Coiled coil</keyword>
<sequence>MSAEKRAEFRDIFTKKNLNATERATKLKAFLETLDDKQLVAYEHFRDALRNVQSNATKLPHLSAENQLLLKKYDALEEEKKRLSVDAKQAHLVILIRCESFL</sequence>
<gene>
    <name evidence="2" type="ORF">ASIM_LOCUS20594</name>
</gene>
<organism evidence="2 3">
    <name type="scientific">Anisakis simplex</name>
    <name type="common">Herring worm</name>
    <dbReference type="NCBI Taxonomy" id="6269"/>
    <lineage>
        <taxon>Eukaryota</taxon>
        <taxon>Metazoa</taxon>
        <taxon>Ecdysozoa</taxon>
        <taxon>Nematoda</taxon>
        <taxon>Chromadorea</taxon>
        <taxon>Rhabditida</taxon>
        <taxon>Spirurina</taxon>
        <taxon>Ascaridomorpha</taxon>
        <taxon>Ascaridoidea</taxon>
        <taxon>Anisakidae</taxon>
        <taxon>Anisakis</taxon>
        <taxon>Anisakis simplex complex</taxon>
    </lineage>
</organism>
<evidence type="ECO:0000313" key="3">
    <source>
        <dbReference type="Proteomes" id="UP000267096"/>
    </source>
</evidence>
<dbReference type="Proteomes" id="UP000267096">
    <property type="component" value="Unassembled WGS sequence"/>
</dbReference>
<proteinExistence type="predicted"/>
<feature type="coiled-coil region" evidence="1">
    <location>
        <begin position="59"/>
        <end position="93"/>
    </location>
</feature>
<reference evidence="2 3" key="1">
    <citation type="submission" date="2018-11" db="EMBL/GenBank/DDBJ databases">
        <authorList>
            <consortium name="Pathogen Informatics"/>
        </authorList>
    </citation>
    <scope>NUCLEOTIDE SEQUENCE [LARGE SCALE GENOMIC DNA]</scope>
</reference>
<name>A0A3P6UIW9_ANISI</name>
<evidence type="ECO:0000256" key="1">
    <source>
        <dbReference type="SAM" id="Coils"/>
    </source>
</evidence>
<accession>A0A3P6UIW9</accession>
<dbReference type="EMBL" id="UYRR01040048">
    <property type="protein sequence ID" value="VDK78204.1"/>
    <property type="molecule type" value="Genomic_DNA"/>
</dbReference>
<protein>
    <submittedName>
        <fullName evidence="2">Uncharacterized protein</fullName>
    </submittedName>
</protein>
<dbReference type="AlphaFoldDB" id="A0A3P6UIW9"/>
<evidence type="ECO:0000313" key="2">
    <source>
        <dbReference type="EMBL" id="VDK78204.1"/>
    </source>
</evidence>